<feature type="domain" description="IFT52 central" evidence="2">
    <location>
        <begin position="288"/>
        <end position="368"/>
    </location>
</feature>
<sequence length="456" mass="51472">TTFFLSKMAPVAQMVDMNATVPNNTILFDVSKKEIFTPNNGFKSWSRKIKNNWKVVINKDEISKEKLSSVKVLVLASPREKFKVSEFEAMKNYLENGGSILAMLSEGGEQKTKTNLNFMLEEYGIMGNTDSVIRTSYYKYLHPKEALIPNGVLNREINYAAGKKRIGGSSLSDADVPHSQSCLSFVYPYGATLAVDKRSSAVLSTGSVCLPLFRPICAFHSTKNHRGKLCVIGSCHIFNDQYIDKEENAKLLDVITKWLSTDDIKLNAIDAEEPEINDYNYVPDTIALSERLRVCLQEGEEVPNDFTHCFQEQQYNLDTSMLPATLRAFKELNVKHETLTLISPQFETPLPPLEPAVFPPQFRELPGPTLDLFDLDEAFSSEHARLAQLAHKCSDEDLEYFVRECGDILGVTNKLSAESRDAKHILEYIFAQVVEFKKLNQDTEMDETQDTGDVQY</sequence>
<evidence type="ECO:0000259" key="3">
    <source>
        <dbReference type="Pfam" id="PF23355"/>
    </source>
</evidence>
<dbReference type="CDD" id="cd23683">
    <property type="entry name" value="IFT52_CTD"/>
    <property type="match status" value="1"/>
</dbReference>
<dbReference type="GO" id="GO:0030992">
    <property type="term" value="C:intraciliary transport particle B"/>
    <property type="evidence" value="ECO:0007669"/>
    <property type="project" value="TreeGrafter"/>
</dbReference>
<dbReference type="InterPro" id="IPR055458">
    <property type="entry name" value="IFT52_GIFT"/>
</dbReference>
<keyword evidence="4" id="KW-0966">Cell projection</keyword>
<proteinExistence type="evidence at transcript level"/>
<name>T2M2X4_HYDVU</name>
<dbReference type="EMBL" id="HAAD01000184">
    <property type="protein sequence ID" value="CDG66416.1"/>
    <property type="molecule type" value="mRNA"/>
</dbReference>
<dbReference type="PANTHER" id="PTHR12969:SF7">
    <property type="entry name" value="INTRAFLAGELLAR TRANSPORT PROTEIN 52 HOMOLOG"/>
    <property type="match status" value="1"/>
</dbReference>
<reference evidence="4" key="1">
    <citation type="journal article" date="2013" name="Genome Biol. Evol.">
        <title>Punctuated emergences of genetic and phenotypic innovations in eumetazoan, bilaterian, euteleostome, and hominidae ancestors.</title>
        <authorList>
            <person name="Wenger Y."/>
            <person name="Galliot B."/>
        </authorList>
    </citation>
    <scope>NUCLEOTIDE SEQUENCE</scope>
    <source>
        <tissue evidence="4">Whole animals</tissue>
    </source>
</reference>
<keyword evidence="4" id="KW-0969">Cilium</keyword>
<dbReference type="Pfam" id="PF23355">
    <property type="entry name" value="IFT52_GIFT"/>
    <property type="match status" value="1"/>
</dbReference>
<evidence type="ECO:0000313" key="4">
    <source>
        <dbReference type="EMBL" id="CDG66416.1"/>
    </source>
</evidence>
<protein>
    <submittedName>
        <fullName evidence="4">Intraflagellar transport protein 52 homolog</fullName>
    </submittedName>
</protein>
<dbReference type="InterPro" id="IPR039975">
    <property type="entry name" value="IFT52"/>
</dbReference>
<dbReference type="Gene3D" id="6.10.250.2800">
    <property type="match status" value="1"/>
</dbReference>
<accession>T2M2X4</accession>
<dbReference type="PANTHER" id="PTHR12969">
    <property type="entry name" value="NGD5/OSM-6/IFT52"/>
    <property type="match status" value="1"/>
</dbReference>
<keyword evidence="4" id="KW-0282">Flagellum</keyword>
<dbReference type="InterPro" id="IPR048643">
    <property type="entry name" value="Itf52_C"/>
</dbReference>
<dbReference type="Pfam" id="PF23352">
    <property type="entry name" value="IFT52_central"/>
    <property type="match status" value="1"/>
</dbReference>
<feature type="domain" description="IFT52 GIFT" evidence="3">
    <location>
        <begin position="25"/>
        <end position="272"/>
    </location>
</feature>
<gene>
    <name evidence="4" type="primary">IFT52</name>
</gene>
<dbReference type="GO" id="GO:0060271">
    <property type="term" value="P:cilium assembly"/>
    <property type="evidence" value="ECO:0007669"/>
    <property type="project" value="TreeGrafter"/>
</dbReference>
<dbReference type="OrthoDB" id="10259368at2759"/>
<evidence type="ECO:0000259" key="1">
    <source>
        <dbReference type="Pfam" id="PF21178"/>
    </source>
</evidence>
<dbReference type="InterPro" id="IPR055460">
    <property type="entry name" value="IFT52_central"/>
</dbReference>
<dbReference type="AlphaFoldDB" id="T2M2X4"/>
<organism evidence="4">
    <name type="scientific">Hydra vulgaris</name>
    <name type="common">Hydra</name>
    <name type="synonym">Hydra attenuata</name>
    <dbReference type="NCBI Taxonomy" id="6087"/>
    <lineage>
        <taxon>Eukaryota</taxon>
        <taxon>Metazoa</taxon>
        <taxon>Cnidaria</taxon>
        <taxon>Hydrozoa</taxon>
        <taxon>Hydroidolina</taxon>
        <taxon>Anthoathecata</taxon>
        <taxon>Aplanulata</taxon>
        <taxon>Hydridae</taxon>
        <taxon>Hydra</taxon>
    </lineage>
</organism>
<dbReference type="GO" id="GO:0005814">
    <property type="term" value="C:centriole"/>
    <property type="evidence" value="ECO:0007669"/>
    <property type="project" value="TreeGrafter"/>
</dbReference>
<feature type="domain" description="Intraflagellar transport protein 52 C-terminal" evidence="1">
    <location>
        <begin position="379"/>
        <end position="430"/>
    </location>
</feature>
<evidence type="ECO:0000259" key="2">
    <source>
        <dbReference type="Pfam" id="PF23352"/>
    </source>
</evidence>
<dbReference type="GO" id="GO:0005929">
    <property type="term" value="C:cilium"/>
    <property type="evidence" value="ECO:0007669"/>
    <property type="project" value="TreeGrafter"/>
</dbReference>
<dbReference type="Pfam" id="PF21178">
    <property type="entry name" value="Itf52_C"/>
    <property type="match status" value="1"/>
</dbReference>
<dbReference type="GO" id="GO:0042073">
    <property type="term" value="P:intraciliary transport"/>
    <property type="evidence" value="ECO:0007669"/>
    <property type="project" value="TreeGrafter"/>
</dbReference>
<feature type="non-terminal residue" evidence="4">
    <location>
        <position position="1"/>
    </location>
</feature>